<sequence length="1703" mass="193289">MLELWRIGSEAYNQKIGKHGLDDHGQDDKVWDTRKNVWLGVGRRQIVIDMNENSDDEDEVDPGDNIETEIDAFEEEDDMNMEDVGDGMDIDTEPTEESAPVSENEAATTGRQISPGRSRRVQLPRVRRTSQTSAAAAPDAQPSNDGLGASSDPSVSVNYMNIPKTPAKGSRQISGNLSKHWMTLPRGHQKGGDVPFYEDLAKNIRLDNMILFDLRLWKKTRIDLRDLYISTVVNIPQFKRVLGLRFAGLYTSLASLYLIADREPDHSIINLSLQMLTSQSITDEVIESGNFLTNLMAILYTFLTTRQVGLPKDVNSTATLAFDAGSVNNRRLYHFFTDLRHFLKSEAVQMRVRTQPQYLQQFLDLVKLAQGICPNLRAVGEHVEYETDAWISASLLSREINKLCREFPEAFRVRGPDDLSYLSEALHNTTFTTIVNSVGLERQRFEQTEVKDLVKFKYVVPFDFDFYDTESPESDYRSAGGYRIVDFVVSEGQVSFHHALHYTLSWLLEGSKSMSRDEIRRILLGAAKRFHDVYAEILPVDLIRGPEDALLAMFDFPLRVCAWLAQMKANMWVRNGLSLRHQMSQYKGVQLRDVAYHRDIFLLQTAFVTCEPSRVLASVIDRFGVDDWVRGSFIVKSVYTEDQMVDILEDFVNLLIVILSDRASLVTLEEEPNPHLDAIWRDVIHTLCFKPLSYSDLINRLNERVQDQPEFPKILEQLTNYRAPEGLTDSGMFELKPQYIEHLDPYTTNYTKNQRDEAEHIYKEWMAKKLNKSPADIVPEPKLRPIRKGAFVHLHDFTKTPLFCQIIYFALGYTMEARNATSTIGATRVEALLQVILQLVLIATIEDDALEDNPTSSSEGPSFIQMALTTIARHPLSEKMPTVMSVLQQISLKEEFASAKSKIKHILRIFCRKRPGDFQSVTAYMNLPYDRLDTSSPANIESDAEAKKKQALERQKKVMAQFQQQQQTFMQNQGFADWGDADLSDEEVAMPEATESKLWRYPSGICILCQEETNDSRLYGTFSMLSNSNILRTTELKDPDYVHEALIVPPSLDRAADDIRPFGVAGQNHQLVRVLDTHGQEIIRDRQGLGRGFPKGQTISGPVSTGCGHIMHYACFENYCQATHRRQQNQIARNHPESLNKKEFVCPLCKALGNAFLPIVWKGKEECYPGILAPQKSLVDALRYDIPEKLHTMSDPAQLFNPPELNPFREYVSSIFVPELSDSFDHPVSAVTSPASPQGLPSLIPRLQLPGNLPGRNAIESIVGAPQPPVPPISPTPAKELQKIYARLRETIKANFNPWWALRQSSSDVIQHQFLTLASTYGHSISSVEISSRGSQADGYFLRADRKFIVLMPGPRYRRASYSYLDQPDGLQKAMASLDLAADPLEENIDPVKVHRTRGLAQWLQFQVNRSFQHRGRSAEYFAQSESLSDAEVVLLARLARQYALPFTRKVVVLLHSRYGVEFPSMGLSEIETPELDRLTRLLRLPTVEDVIGVFQYEYAQTAEDEHVRNLAEYWIDEYIDELDKRYGRGHFGLERGHIGKLNIKVPHPGIFELVGLPKFYDVLMEEAQRRKCPTTGKDLTDPSVCLFCGDIFCSQAKCCMGDSRKGGCNQHMEKCSAPIGLFLNIRKCMILVMHGLNGSWLTAPYLTKHGEVDPGLRQRHQLILSQKRYDKLLREVWLNHGICSVISRKLEGDINTGGWETI</sequence>
<dbReference type="Pfam" id="PF18995">
    <property type="entry name" value="PRT6_C"/>
    <property type="match status" value="1"/>
</dbReference>
<feature type="region of interest" description="Disordered" evidence="2">
    <location>
        <begin position="51"/>
        <end position="173"/>
    </location>
</feature>
<dbReference type="GO" id="GO:0016567">
    <property type="term" value="P:protein ubiquitination"/>
    <property type="evidence" value="ECO:0007669"/>
    <property type="project" value="UniProtKB-UniRule"/>
</dbReference>
<dbReference type="CDD" id="cd16482">
    <property type="entry name" value="RING-H2_UBR1-like"/>
    <property type="match status" value="1"/>
</dbReference>
<dbReference type="GO" id="GO:0016874">
    <property type="term" value="F:ligase activity"/>
    <property type="evidence" value="ECO:0007669"/>
    <property type="project" value="UniProtKB-KW"/>
</dbReference>
<comment type="similarity">
    <text evidence="1">Belongs to the E3 ubiquitin-protein ligase UBR1-like family.</text>
</comment>
<feature type="compositionally biased region" description="Basic residues" evidence="2">
    <location>
        <begin position="117"/>
        <end position="128"/>
    </location>
</feature>
<dbReference type="GO" id="GO:0005737">
    <property type="term" value="C:cytoplasm"/>
    <property type="evidence" value="ECO:0007669"/>
    <property type="project" value="TreeGrafter"/>
</dbReference>
<dbReference type="PANTHER" id="PTHR21497">
    <property type="entry name" value="UBIQUITIN LIGASE E3 ALPHA-RELATED"/>
    <property type="match status" value="1"/>
</dbReference>
<dbReference type="SUPFAM" id="SSF46785">
    <property type="entry name" value="Winged helix' DNA-binding domain"/>
    <property type="match status" value="1"/>
</dbReference>
<dbReference type="GO" id="GO:0061630">
    <property type="term" value="F:ubiquitin protein ligase activity"/>
    <property type="evidence" value="ECO:0007669"/>
    <property type="project" value="UniProtKB-UniRule"/>
</dbReference>
<dbReference type="InterPro" id="IPR044046">
    <property type="entry name" value="E3_ligase_UBR-like_C"/>
</dbReference>
<dbReference type="InterPro" id="IPR039164">
    <property type="entry name" value="UBR1-like"/>
</dbReference>
<keyword evidence="5" id="KW-0436">Ligase</keyword>
<feature type="domain" description="E3 ubiquitin-protein ligase UBR-like C-terminal" evidence="3">
    <location>
        <begin position="1410"/>
        <end position="1680"/>
    </location>
</feature>
<comment type="function">
    <text evidence="1">Ubiquitin ligase protein which is a component of the N-end rule pathway. Recognizes and binds to proteins bearing specific N-terminal residues that are destabilizing according to the N-end rule, leading to their ubiquitination and subsequent degradation.</text>
</comment>
<evidence type="ECO:0000256" key="1">
    <source>
        <dbReference type="RuleBase" id="RU366018"/>
    </source>
</evidence>
<dbReference type="InterPro" id="IPR055194">
    <property type="entry name" value="UBR1-like_WH"/>
</dbReference>
<dbReference type="EMBL" id="LCWF01000042">
    <property type="protein sequence ID" value="KKY25364.1"/>
    <property type="molecule type" value="Genomic_DNA"/>
</dbReference>
<keyword evidence="1" id="KW-0833">Ubl conjugation pathway</keyword>
<feature type="compositionally biased region" description="Acidic residues" evidence="2">
    <location>
        <begin position="52"/>
        <end position="96"/>
    </location>
</feature>
<dbReference type="InterPro" id="IPR042065">
    <property type="entry name" value="E3_ELL-like"/>
</dbReference>
<dbReference type="GO" id="GO:0008270">
    <property type="term" value="F:zinc ion binding"/>
    <property type="evidence" value="ECO:0007669"/>
    <property type="project" value="UniProtKB-UniRule"/>
</dbReference>
<keyword evidence="1" id="KW-0479">Metal-binding</keyword>
<keyword evidence="1" id="KW-0863">Zinc-finger</keyword>
<proteinExistence type="inferred from homology"/>
<keyword evidence="1" id="KW-0862">Zinc</keyword>
<keyword evidence="1" id="KW-0808">Transferase</keyword>
<reference evidence="5 6" key="2">
    <citation type="submission" date="2015-05" db="EMBL/GenBank/DDBJ databases">
        <authorList>
            <person name="Morales-Cruz A."/>
            <person name="Amrine K.C."/>
            <person name="Cantu D."/>
        </authorList>
    </citation>
    <scope>NUCLEOTIDE SEQUENCE [LARGE SCALE GENOMIC DNA]</scope>
    <source>
        <strain evidence="5">UCRPC4</strain>
    </source>
</reference>
<dbReference type="EC" id="2.3.2.27" evidence="1"/>
<dbReference type="OrthoDB" id="26387at2759"/>
<comment type="pathway">
    <text evidence="1">Protein modification; protein ubiquitination.</text>
</comment>
<evidence type="ECO:0000313" key="6">
    <source>
        <dbReference type="Proteomes" id="UP000053317"/>
    </source>
</evidence>
<dbReference type="Proteomes" id="UP000053317">
    <property type="component" value="Unassembled WGS sequence"/>
</dbReference>
<evidence type="ECO:0000259" key="3">
    <source>
        <dbReference type="Pfam" id="PF18995"/>
    </source>
</evidence>
<organism evidence="5 6">
    <name type="scientific">Phaeomoniella chlamydospora</name>
    <name type="common">Phaeoacremonium chlamydosporum</name>
    <dbReference type="NCBI Taxonomy" id="158046"/>
    <lineage>
        <taxon>Eukaryota</taxon>
        <taxon>Fungi</taxon>
        <taxon>Dikarya</taxon>
        <taxon>Ascomycota</taxon>
        <taxon>Pezizomycotina</taxon>
        <taxon>Eurotiomycetes</taxon>
        <taxon>Chaetothyriomycetidae</taxon>
        <taxon>Phaeomoniellales</taxon>
        <taxon>Phaeomoniellaceae</taxon>
        <taxon>Phaeomoniella</taxon>
    </lineage>
</organism>
<dbReference type="Pfam" id="PF22960">
    <property type="entry name" value="WHD_UBR1"/>
    <property type="match status" value="1"/>
</dbReference>
<dbReference type="GO" id="GO:0071596">
    <property type="term" value="P:ubiquitin-dependent protein catabolic process via the N-end rule pathway"/>
    <property type="evidence" value="ECO:0007669"/>
    <property type="project" value="UniProtKB-UniRule"/>
</dbReference>
<evidence type="ECO:0000259" key="4">
    <source>
        <dbReference type="Pfam" id="PF22960"/>
    </source>
</evidence>
<reference evidence="5 6" key="1">
    <citation type="submission" date="2015-05" db="EMBL/GenBank/DDBJ databases">
        <title>Distinctive expansion of gene families associated with plant cell wall degradation and secondary metabolism in the genomes of grapevine trunk pathogens.</title>
        <authorList>
            <person name="Lawrence D.P."/>
            <person name="Travadon R."/>
            <person name="Rolshausen P.E."/>
            <person name="Baumgartner K."/>
        </authorList>
    </citation>
    <scope>NUCLEOTIDE SEQUENCE [LARGE SCALE GENOMIC DNA]</scope>
    <source>
        <strain evidence="5">UCRPC4</strain>
    </source>
</reference>
<dbReference type="PANTHER" id="PTHR21497:SF24">
    <property type="entry name" value="E3 UBIQUITIN-PROTEIN LIGASE UBR1"/>
    <property type="match status" value="1"/>
</dbReference>
<evidence type="ECO:0000256" key="2">
    <source>
        <dbReference type="SAM" id="MobiDB-lite"/>
    </source>
</evidence>
<gene>
    <name evidence="5" type="ORF">UCRPC4_g01842</name>
</gene>
<dbReference type="Gene3D" id="1.10.10.2670">
    <property type="entry name" value="E3 ubiquitin-protein ligase"/>
    <property type="match status" value="1"/>
</dbReference>
<accession>A0A0G2ET48</accession>
<dbReference type="UniPathway" id="UPA00143"/>
<comment type="catalytic activity">
    <reaction evidence="1">
        <text>S-ubiquitinyl-[E2 ubiquitin-conjugating enzyme]-L-cysteine + [acceptor protein]-L-lysine = [E2 ubiquitin-conjugating enzyme]-L-cysteine + N(6)-ubiquitinyl-[acceptor protein]-L-lysine.</text>
        <dbReference type="EC" id="2.3.2.27"/>
    </reaction>
</comment>
<comment type="caution">
    <text evidence="5">The sequence shown here is derived from an EMBL/GenBank/DDBJ whole genome shotgun (WGS) entry which is preliminary data.</text>
</comment>
<keyword evidence="6" id="KW-1185">Reference proteome</keyword>
<dbReference type="InterPro" id="IPR036390">
    <property type="entry name" value="WH_DNA-bd_sf"/>
</dbReference>
<feature type="domain" description="E3 ubiquitin-protein ligase UBR1-like winged-helix" evidence="4">
    <location>
        <begin position="680"/>
        <end position="775"/>
    </location>
</feature>
<evidence type="ECO:0000313" key="5">
    <source>
        <dbReference type="EMBL" id="KKY25364.1"/>
    </source>
</evidence>
<dbReference type="GO" id="GO:0000151">
    <property type="term" value="C:ubiquitin ligase complex"/>
    <property type="evidence" value="ECO:0007669"/>
    <property type="project" value="TreeGrafter"/>
</dbReference>
<protein>
    <recommendedName>
        <fullName evidence="1">E3 ubiquitin-protein ligase</fullName>
        <ecNumber evidence="1">2.3.2.27</ecNumber>
    </recommendedName>
</protein>
<name>A0A0G2ET48_PHACM</name>